<dbReference type="InterPro" id="IPR011098">
    <property type="entry name" value="G5_dom"/>
</dbReference>
<organism evidence="4 5">
    <name type="scientific">Paractinoplanes globisporus</name>
    <dbReference type="NCBI Taxonomy" id="113565"/>
    <lineage>
        <taxon>Bacteria</taxon>
        <taxon>Bacillati</taxon>
        <taxon>Actinomycetota</taxon>
        <taxon>Actinomycetes</taxon>
        <taxon>Micromonosporales</taxon>
        <taxon>Micromonosporaceae</taxon>
        <taxon>Paractinoplanes</taxon>
    </lineage>
</organism>
<reference evidence="4 5" key="1">
    <citation type="submission" date="2024-10" db="EMBL/GenBank/DDBJ databases">
        <title>The Natural Products Discovery Center: Release of the First 8490 Sequenced Strains for Exploring Actinobacteria Biosynthetic Diversity.</title>
        <authorList>
            <person name="Kalkreuter E."/>
            <person name="Kautsar S.A."/>
            <person name="Yang D."/>
            <person name="Bader C.D."/>
            <person name="Teijaro C.N."/>
            <person name="Fluegel L."/>
            <person name="Davis C.M."/>
            <person name="Simpson J.R."/>
            <person name="Lauterbach L."/>
            <person name="Steele A.D."/>
            <person name="Gui C."/>
            <person name="Meng S."/>
            <person name="Li G."/>
            <person name="Viehrig K."/>
            <person name="Ye F."/>
            <person name="Su P."/>
            <person name="Kiefer A.F."/>
            <person name="Nichols A."/>
            <person name="Cepeda A.J."/>
            <person name="Yan W."/>
            <person name="Fan B."/>
            <person name="Jiang Y."/>
            <person name="Adhikari A."/>
            <person name="Zheng C.-J."/>
            <person name="Schuster L."/>
            <person name="Cowan T.M."/>
            <person name="Smanski M.J."/>
            <person name="Chevrette M.G."/>
            <person name="De Carvalho L.P.S."/>
            <person name="Shen B."/>
        </authorList>
    </citation>
    <scope>NUCLEOTIDE SEQUENCE [LARGE SCALE GENOMIC DNA]</scope>
    <source>
        <strain evidence="4 5">NPDC000087</strain>
    </source>
</reference>
<feature type="compositionally biased region" description="Low complexity" evidence="2">
    <location>
        <begin position="59"/>
        <end position="86"/>
    </location>
</feature>
<dbReference type="EMBL" id="JBIAZU010000001">
    <property type="protein sequence ID" value="MFF5288701.1"/>
    <property type="molecule type" value="Genomic_DNA"/>
</dbReference>
<dbReference type="Proteomes" id="UP001602245">
    <property type="component" value="Unassembled WGS sequence"/>
</dbReference>
<dbReference type="Pfam" id="PF07501">
    <property type="entry name" value="G5"/>
    <property type="match status" value="1"/>
</dbReference>
<evidence type="ECO:0000259" key="3">
    <source>
        <dbReference type="PROSITE" id="PS51109"/>
    </source>
</evidence>
<accession>A0ABW6W5X6</accession>
<protein>
    <submittedName>
        <fullName evidence="4">G5 domain-containing protein</fullName>
    </submittedName>
</protein>
<gene>
    <name evidence="4" type="ORF">ACFY35_04635</name>
</gene>
<name>A0ABW6W5X6_9ACTN</name>
<evidence type="ECO:0000313" key="5">
    <source>
        <dbReference type="Proteomes" id="UP001602245"/>
    </source>
</evidence>
<keyword evidence="1" id="KW-0732">Signal</keyword>
<feature type="domain" description="G5" evidence="3">
    <location>
        <begin position="100"/>
        <end position="180"/>
    </location>
</feature>
<evidence type="ECO:0000256" key="1">
    <source>
        <dbReference type="ARBA" id="ARBA00022729"/>
    </source>
</evidence>
<keyword evidence="5" id="KW-1185">Reference proteome</keyword>
<comment type="caution">
    <text evidence="4">The sequence shown here is derived from an EMBL/GenBank/DDBJ whole genome shotgun (WGS) entry which is preliminary data.</text>
</comment>
<dbReference type="RefSeq" id="WP_245576962.1">
    <property type="nucleotide sequence ID" value="NZ_JBIAZU010000001.1"/>
</dbReference>
<dbReference type="SMART" id="SM01208">
    <property type="entry name" value="G5"/>
    <property type="match status" value="1"/>
</dbReference>
<proteinExistence type="predicted"/>
<feature type="region of interest" description="Disordered" evidence="2">
    <location>
        <begin position="57"/>
        <end position="86"/>
    </location>
</feature>
<dbReference type="PROSITE" id="PS51109">
    <property type="entry name" value="G5"/>
    <property type="match status" value="1"/>
</dbReference>
<evidence type="ECO:0000313" key="4">
    <source>
        <dbReference type="EMBL" id="MFF5288701.1"/>
    </source>
</evidence>
<dbReference type="Gene3D" id="2.20.230.10">
    <property type="entry name" value="Resuscitation-promoting factor rpfb"/>
    <property type="match status" value="1"/>
</dbReference>
<sequence>MTNTWVPQPPPKRGFWSRLTPIQRVGLIAAALLVPCCGGIGVAAAFSDSPKTAVVEKPAAQQQLAGTAAASSPPETEPGTSETAGATEAAATETTTAAATAVVTKKTVTVRKSIAYTTKRVNDATLAKGTTKVRTAGVAGVRTLTYTVTLTDGKETGRALVSDVVTKKPVTKVVAVGTKEASSGGGNCDPNYTPCVPIASDVDCAGGSGNGPAYVQGPVHVIGEDIYGLDQDGDGTGCDS</sequence>
<evidence type="ECO:0000256" key="2">
    <source>
        <dbReference type="SAM" id="MobiDB-lite"/>
    </source>
</evidence>